<dbReference type="EC" id="5.6.2.4" evidence="9"/>
<organism evidence="15 16">
    <name type="scientific">Poseidonibacter ostreae</name>
    <dbReference type="NCBI Taxonomy" id="2654171"/>
    <lineage>
        <taxon>Bacteria</taxon>
        <taxon>Pseudomonadati</taxon>
        <taxon>Campylobacterota</taxon>
        <taxon>Epsilonproteobacteria</taxon>
        <taxon>Campylobacterales</taxon>
        <taxon>Arcobacteraceae</taxon>
        <taxon>Poseidonibacter</taxon>
    </lineage>
</organism>
<evidence type="ECO:0000259" key="14">
    <source>
        <dbReference type="PROSITE" id="PS51217"/>
    </source>
</evidence>
<proteinExistence type="inferred from homology"/>
<dbReference type="Proteomes" id="UP000472839">
    <property type="component" value="Unassembled WGS sequence"/>
</dbReference>
<dbReference type="Gene3D" id="3.40.50.300">
    <property type="entry name" value="P-loop containing nucleotide triphosphate hydrolases"/>
    <property type="match status" value="2"/>
</dbReference>
<dbReference type="Gene3D" id="1.10.486.10">
    <property type="entry name" value="PCRA, domain 4"/>
    <property type="match status" value="1"/>
</dbReference>
<dbReference type="Pfam" id="PF00580">
    <property type="entry name" value="UvrD-helicase"/>
    <property type="match status" value="1"/>
</dbReference>
<evidence type="ECO:0000256" key="6">
    <source>
        <dbReference type="ARBA" id="ARBA00023125"/>
    </source>
</evidence>
<gene>
    <name evidence="15" type="ORF">GBG19_01075</name>
</gene>
<comment type="catalytic activity">
    <reaction evidence="8">
        <text>Couples ATP hydrolysis with the unwinding of duplex DNA by translocating in the 3'-5' direction.</text>
        <dbReference type="EC" id="5.6.2.4"/>
    </reaction>
</comment>
<comment type="caution">
    <text evidence="15">The sequence shown here is derived from an EMBL/GenBank/DDBJ whole genome shotgun (WGS) entry which is preliminary data.</text>
</comment>
<evidence type="ECO:0000256" key="10">
    <source>
        <dbReference type="ARBA" id="ARBA00034923"/>
    </source>
</evidence>
<evidence type="ECO:0000256" key="1">
    <source>
        <dbReference type="ARBA" id="ARBA00009922"/>
    </source>
</evidence>
<name>A0A6L4WWN9_9BACT</name>
<dbReference type="InterPro" id="IPR013986">
    <property type="entry name" value="DExx_box_DNA_helicase_dom_sf"/>
</dbReference>
<dbReference type="Pfam" id="PF13361">
    <property type="entry name" value="UvrD_C"/>
    <property type="match status" value="1"/>
</dbReference>
<dbReference type="CDD" id="cd17932">
    <property type="entry name" value="DEXQc_UvrD"/>
    <property type="match status" value="1"/>
</dbReference>
<dbReference type="PROSITE" id="PS51217">
    <property type="entry name" value="UVRD_HELICASE_CTER"/>
    <property type="match status" value="1"/>
</dbReference>
<comment type="similarity">
    <text evidence="1">Belongs to the helicase family. UvrD subfamily.</text>
</comment>
<evidence type="ECO:0000256" key="12">
    <source>
        <dbReference type="PROSITE-ProRule" id="PRU00560"/>
    </source>
</evidence>
<keyword evidence="6" id="KW-0238">DNA-binding</keyword>
<dbReference type="GO" id="GO:0016787">
    <property type="term" value="F:hydrolase activity"/>
    <property type="evidence" value="ECO:0007669"/>
    <property type="project" value="UniProtKB-UniRule"/>
</dbReference>
<sequence length="677" mass="77262">MTLKKPIKLADVIREKEKYTKNRKIKTQKKEVNLLDTLNPEQLKAVIAKEKNVLVVASAGTGKTSTIIGRVITLLKQGILPSEIILLTFTSKAGKEMLARLGKYFNQSIVSQIFAGTFHSYGMLLLKQSKINRKIKKPKEIKLFFESIMESKKFTDELSAERYAPSTILEYVGLYENTNVGESFKQWLTNKFEEKKENTSDKKAKEKIDKNIEMTNVYQDIYDEFCSSKKANKICDFNDLLKMVLYHFSVNENTLKTIIVDEYQDTNNFQNKILKQLEGSGSSIFAVGDYDQSIYAFNGSNVYLIKDFVKNYGGSENVGIYSLCRNYRSSKQICTIANNCIINNERIVPKELVPMKEGNFSVPMVLKNKNKEEQAEKIVDIIKESQYNLNDIAVLFRTNNSANLIEPILIQNNIPTIRAKSGSFFDGEDITILIAVFRILVGKEKSIMEFLMLSKFIIGMSKDECKLLFEMKSAHENIHGALREFSDKLQSNTIISEINLPSWHKFCELAEDIKGILNVGTIFKLIYETDSYAKMFDTCVEKSSKFARGKEKEEVISQIEKKHELLIEIANSSDSISNFLLKTTFSSKDDEEEHGVNLMTVHASKGLEFKQVFVVDLVEDDFPNHKLANGGGGIDEERRLFYVAVTRAEEELYLSYYTDAEKKTPIRSRFISECKIA</sequence>
<dbReference type="GO" id="GO:0033202">
    <property type="term" value="C:DNA helicase complex"/>
    <property type="evidence" value="ECO:0007669"/>
    <property type="project" value="TreeGrafter"/>
</dbReference>
<evidence type="ECO:0000256" key="11">
    <source>
        <dbReference type="ARBA" id="ARBA00048988"/>
    </source>
</evidence>
<dbReference type="RefSeq" id="WP_152279565.1">
    <property type="nucleotide sequence ID" value="NZ_WFKK01000001.1"/>
</dbReference>
<dbReference type="GO" id="GO:0003677">
    <property type="term" value="F:DNA binding"/>
    <property type="evidence" value="ECO:0007669"/>
    <property type="project" value="UniProtKB-KW"/>
</dbReference>
<dbReference type="InterPro" id="IPR014016">
    <property type="entry name" value="UvrD-like_ATP-bd"/>
</dbReference>
<protein>
    <recommendedName>
        <fullName evidence="9">DNA 3'-5' helicase</fullName>
        <ecNumber evidence="9">5.6.2.4</ecNumber>
    </recommendedName>
    <alternativeName>
        <fullName evidence="10">DNA 3'-5' helicase II</fullName>
    </alternativeName>
</protein>
<dbReference type="EMBL" id="WFKK01000001">
    <property type="protein sequence ID" value="KAB7891462.1"/>
    <property type="molecule type" value="Genomic_DNA"/>
</dbReference>
<keyword evidence="7" id="KW-0413">Isomerase</keyword>
<feature type="non-terminal residue" evidence="15">
    <location>
        <position position="677"/>
    </location>
</feature>
<evidence type="ECO:0000256" key="8">
    <source>
        <dbReference type="ARBA" id="ARBA00034617"/>
    </source>
</evidence>
<dbReference type="InterPro" id="IPR000212">
    <property type="entry name" value="DNA_helicase_UvrD/REP"/>
</dbReference>
<keyword evidence="3 12" id="KW-0378">Hydrolase</keyword>
<dbReference type="InterPro" id="IPR027417">
    <property type="entry name" value="P-loop_NTPase"/>
</dbReference>
<dbReference type="GO" id="GO:0000725">
    <property type="term" value="P:recombinational repair"/>
    <property type="evidence" value="ECO:0007669"/>
    <property type="project" value="TreeGrafter"/>
</dbReference>
<feature type="domain" description="UvrD-like helicase ATP-binding" evidence="13">
    <location>
        <begin position="36"/>
        <end position="330"/>
    </location>
</feature>
<reference evidence="15 16" key="1">
    <citation type="submission" date="2019-10" db="EMBL/GenBank/DDBJ databases">
        <title>Poseidonibacter ostreae sp. nov., isolated from the gut of the Ostrea denselamellosa.</title>
        <authorList>
            <person name="Choi A."/>
        </authorList>
    </citation>
    <scope>NUCLEOTIDE SEQUENCE [LARGE SCALE GENOMIC DNA]</scope>
    <source>
        <strain evidence="15 16">SJOD-M-33</strain>
    </source>
</reference>
<keyword evidence="5 12" id="KW-0067">ATP-binding</keyword>
<dbReference type="SUPFAM" id="SSF52540">
    <property type="entry name" value="P-loop containing nucleoside triphosphate hydrolases"/>
    <property type="match status" value="1"/>
</dbReference>
<keyword evidence="2 12" id="KW-0547">Nucleotide-binding</keyword>
<evidence type="ECO:0000313" key="16">
    <source>
        <dbReference type="Proteomes" id="UP000472839"/>
    </source>
</evidence>
<dbReference type="PANTHER" id="PTHR11070">
    <property type="entry name" value="UVRD / RECB / PCRA DNA HELICASE FAMILY MEMBER"/>
    <property type="match status" value="1"/>
</dbReference>
<feature type="binding site" evidence="12">
    <location>
        <begin position="57"/>
        <end position="64"/>
    </location>
    <ligand>
        <name>ATP</name>
        <dbReference type="ChEBI" id="CHEBI:30616"/>
    </ligand>
</feature>
<accession>A0A6L4WWN9</accession>
<evidence type="ECO:0000256" key="2">
    <source>
        <dbReference type="ARBA" id="ARBA00022741"/>
    </source>
</evidence>
<dbReference type="GO" id="GO:0005829">
    <property type="term" value="C:cytosol"/>
    <property type="evidence" value="ECO:0007669"/>
    <property type="project" value="TreeGrafter"/>
</dbReference>
<dbReference type="PANTHER" id="PTHR11070:SF2">
    <property type="entry name" value="ATP-DEPENDENT DNA HELICASE SRS2"/>
    <property type="match status" value="1"/>
</dbReference>
<evidence type="ECO:0000256" key="9">
    <source>
        <dbReference type="ARBA" id="ARBA00034808"/>
    </source>
</evidence>
<dbReference type="PROSITE" id="PS51198">
    <property type="entry name" value="UVRD_HELICASE_ATP_BIND"/>
    <property type="match status" value="1"/>
</dbReference>
<dbReference type="CDD" id="cd18807">
    <property type="entry name" value="SF1_C_UvrD"/>
    <property type="match status" value="1"/>
</dbReference>
<dbReference type="AlphaFoldDB" id="A0A6L4WWN9"/>
<dbReference type="GO" id="GO:0005524">
    <property type="term" value="F:ATP binding"/>
    <property type="evidence" value="ECO:0007669"/>
    <property type="project" value="UniProtKB-UniRule"/>
</dbReference>
<feature type="domain" description="UvrD-like helicase C-terminal" evidence="14">
    <location>
        <begin position="331"/>
        <end position="606"/>
    </location>
</feature>
<comment type="catalytic activity">
    <reaction evidence="11">
        <text>ATP + H2O = ADP + phosphate + H(+)</text>
        <dbReference type="Rhea" id="RHEA:13065"/>
        <dbReference type="ChEBI" id="CHEBI:15377"/>
        <dbReference type="ChEBI" id="CHEBI:15378"/>
        <dbReference type="ChEBI" id="CHEBI:30616"/>
        <dbReference type="ChEBI" id="CHEBI:43474"/>
        <dbReference type="ChEBI" id="CHEBI:456216"/>
        <dbReference type="EC" id="5.6.2.4"/>
    </reaction>
</comment>
<dbReference type="Gene3D" id="1.10.10.160">
    <property type="match status" value="1"/>
</dbReference>
<evidence type="ECO:0000313" key="15">
    <source>
        <dbReference type="EMBL" id="KAB7891462.1"/>
    </source>
</evidence>
<evidence type="ECO:0000256" key="5">
    <source>
        <dbReference type="ARBA" id="ARBA00022840"/>
    </source>
</evidence>
<evidence type="ECO:0000256" key="3">
    <source>
        <dbReference type="ARBA" id="ARBA00022801"/>
    </source>
</evidence>
<evidence type="ECO:0000259" key="13">
    <source>
        <dbReference type="PROSITE" id="PS51198"/>
    </source>
</evidence>
<dbReference type="InterPro" id="IPR014017">
    <property type="entry name" value="DNA_helicase_UvrD-like_C"/>
</dbReference>
<dbReference type="GO" id="GO:0043138">
    <property type="term" value="F:3'-5' DNA helicase activity"/>
    <property type="evidence" value="ECO:0007669"/>
    <property type="project" value="UniProtKB-EC"/>
</dbReference>
<keyword evidence="4 12" id="KW-0347">Helicase</keyword>
<evidence type="ECO:0000256" key="4">
    <source>
        <dbReference type="ARBA" id="ARBA00022806"/>
    </source>
</evidence>
<evidence type="ECO:0000256" key="7">
    <source>
        <dbReference type="ARBA" id="ARBA00023235"/>
    </source>
</evidence>